<reference evidence="3 4" key="1">
    <citation type="submission" date="2017-12" db="EMBL/GenBank/DDBJ databases">
        <title>Phylogenetic diversity of female urinary microbiome.</title>
        <authorList>
            <person name="Thomas-White K."/>
            <person name="Wolfe A.J."/>
        </authorList>
    </citation>
    <scope>NUCLEOTIDE SEQUENCE [LARGE SCALE GENOMIC DNA]</scope>
    <source>
        <strain evidence="3 4">UMB0319</strain>
    </source>
</reference>
<feature type="transmembrane region" description="Helical" evidence="2">
    <location>
        <begin position="118"/>
        <end position="138"/>
    </location>
</feature>
<organism evidence="3 4">
    <name type="scientific">Actinomyces urogenitalis</name>
    <dbReference type="NCBI Taxonomy" id="103621"/>
    <lineage>
        <taxon>Bacteria</taxon>
        <taxon>Bacillati</taxon>
        <taxon>Actinomycetota</taxon>
        <taxon>Actinomycetes</taxon>
        <taxon>Actinomycetales</taxon>
        <taxon>Actinomycetaceae</taxon>
        <taxon>Actinomyces</taxon>
    </lineage>
</organism>
<keyword evidence="2" id="KW-0472">Membrane</keyword>
<evidence type="ECO:0000313" key="4">
    <source>
        <dbReference type="Proteomes" id="UP000234778"/>
    </source>
</evidence>
<comment type="caution">
    <text evidence="3">The sequence shown here is derived from an EMBL/GenBank/DDBJ whole genome shotgun (WGS) entry which is preliminary data.</text>
</comment>
<keyword evidence="2" id="KW-1133">Transmembrane helix</keyword>
<proteinExistence type="predicted"/>
<accession>A0A2I1KR80</accession>
<dbReference type="SUPFAM" id="SSF58113">
    <property type="entry name" value="Apolipoprotein A-I"/>
    <property type="match status" value="1"/>
</dbReference>
<feature type="compositionally biased region" description="Low complexity" evidence="1">
    <location>
        <begin position="90"/>
        <end position="101"/>
    </location>
</feature>
<gene>
    <name evidence="3" type="ORF">CYJ26_09375</name>
</gene>
<sequence>MTAQNPAAAPASLTVEEIEAQLAERRRTLSRDLEDLGFRLAPTSLKAQARQAADEAKVRVRAGLAELKERAQDAADTARDKAEDAVDELGSSGQAGAASPADRARRLLDDAADGDPRSLAIVTGAALALAGLSLYAVVKALRS</sequence>
<evidence type="ECO:0000313" key="3">
    <source>
        <dbReference type="EMBL" id="PKY98134.1"/>
    </source>
</evidence>
<protein>
    <recommendedName>
        <fullName evidence="5">DUF3618 domain-containing protein</fullName>
    </recommendedName>
</protein>
<evidence type="ECO:0000256" key="1">
    <source>
        <dbReference type="SAM" id="MobiDB-lite"/>
    </source>
</evidence>
<feature type="compositionally biased region" description="Basic and acidic residues" evidence="1">
    <location>
        <begin position="69"/>
        <end position="84"/>
    </location>
</feature>
<name>A0A2I1KR80_9ACTO</name>
<dbReference type="GeneID" id="81709143"/>
<dbReference type="Proteomes" id="UP000234778">
    <property type="component" value="Unassembled WGS sequence"/>
</dbReference>
<keyword evidence="2" id="KW-0812">Transmembrane</keyword>
<evidence type="ECO:0008006" key="5">
    <source>
        <dbReference type="Google" id="ProtNLM"/>
    </source>
</evidence>
<dbReference type="AlphaFoldDB" id="A0A2I1KR80"/>
<dbReference type="EMBL" id="PKHA01000011">
    <property type="protein sequence ID" value="PKY98134.1"/>
    <property type="molecule type" value="Genomic_DNA"/>
</dbReference>
<evidence type="ECO:0000256" key="2">
    <source>
        <dbReference type="SAM" id="Phobius"/>
    </source>
</evidence>
<feature type="region of interest" description="Disordered" evidence="1">
    <location>
        <begin position="69"/>
        <end position="109"/>
    </location>
</feature>
<dbReference type="RefSeq" id="WP_006548137.1">
    <property type="nucleotide sequence ID" value="NZ_CP136961.1"/>
</dbReference>